<reference evidence="1" key="1">
    <citation type="submission" date="2018-05" db="EMBL/GenBank/DDBJ databases">
        <authorList>
            <person name="Lanie J.A."/>
            <person name="Ng W.-L."/>
            <person name="Kazmierczak K.M."/>
            <person name="Andrzejewski T.M."/>
            <person name="Davidsen T.M."/>
            <person name="Wayne K.J."/>
            <person name="Tettelin H."/>
            <person name="Glass J.I."/>
            <person name="Rusch D."/>
            <person name="Podicherti R."/>
            <person name="Tsui H.-C.T."/>
            <person name="Winkler M.E."/>
        </authorList>
    </citation>
    <scope>NUCLEOTIDE SEQUENCE</scope>
</reference>
<sequence>VKRYNVEHQNYSIFKVENNHDQPHVHFFWGKFDFRMSFEVVPDGTEQQQFGMAFGGEGRFYRPVKFELLHHHHWYRFVKPTAHGMVLEETLWERQGMKHHVELPKDLFAVCLNFCAEELGFQKTGLQPA</sequence>
<dbReference type="AlphaFoldDB" id="A0A382UER1"/>
<protein>
    <submittedName>
        <fullName evidence="1">Uncharacterized protein</fullName>
    </submittedName>
</protein>
<accession>A0A382UER1</accession>
<gene>
    <name evidence="1" type="ORF">METZ01_LOCUS385628</name>
</gene>
<evidence type="ECO:0000313" key="1">
    <source>
        <dbReference type="EMBL" id="SVD32774.1"/>
    </source>
</evidence>
<feature type="non-terminal residue" evidence="1">
    <location>
        <position position="1"/>
    </location>
</feature>
<organism evidence="1">
    <name type="scientific">marine metagenome</name>
    <dbReference type="NCBI Taxonomy" id="408172"/>
    <lineage>
        <taxon>unclassified sequences</taxon>
        <taxon>metagenomes</taxon>
        <taxon>ecological metagenomes</taxon>
    </lineage>
</organism>
<dbReference type="EMBL" id="UINC01143703">
    <property type="protein sequence ID" value="SVD32774.1"/>
    <property type="molecule type" value="Genomic_DNA"/>
</dbReference>
<name>A0A382UER1_9ZZZZ</name>
<proteinExistence type="predicted"/>